<evidence type="ECO:0000256" key="1">
    <source>
        <dbReference type="HAMAP-Rule" id="MF_01917"/>
    </source>
</evidence>
<proteinExistence type="inferred from homology"/>
<keyword evidence="1" id="KW-0443">Lipid metabolism</keyword>
<dbReference type="RefSeq" id="WP_157397576.1">
    <property type="nucleotide sequence ID" value="NZ_WSEL01000003.1"/>
</dbReference>
<evidence type="ECO:0000313" key="4">
    <source>
        <dbReference type="Proteomes" id="UP000469385"/>
    </source>
</evidence>
<dbReference type="CDD" id="cd09159">
    <property type="entry name" value="PLDc_ybhO_like_2"/>
    <property type="match status" value="1"/>
</dbReference>
<keyword evidence="4" id="KW-1185">Reference proteome</keyword>
<feature type="active site" evidence="1">
    <location>
        <position position="312"/>
    </location>
</feature>
<sequence length="405" mass="45299">MAHRIPPLRSGHVLDLLQGSRDYFPALVDAIDAAHGEVWLETYIFDFTGASAEVAWALERAARRGLDVRVVVDGFGTPAVPPEWRLRLLGAGVRWRTFAPTGPLSVLSPSSWRRLHRKLCVVDGETGFCGGVNVLDDLHDPNHGALPAPRFDFAVRVTGPLVQEMRTTMLTLWQRMRTFQDLRHGDLGGALATIRGTRAAREQPPPRPSSLPGARAALVLRDNLRFRGAIERSYRRAIGRAREEIIIANAYFVPGRKMRQALVTAARRGVRVVLLLQGRYEYFMQYYAARPIYGALLRAGVDIHEYSPSFLHAKVAVIDGRWATVGSSNLDPLSLLLAREANLLVDDAAFAAGLRTRLLDAVQHEGHPMLAAHYERRPLRERVFEYIALGVMRLALAVQGKRRYW</sequence>
<dbReference type="InterPro" id="IPR001736">
    <property type="entry name" value="PLipase_D/transphosphatidylase"/>
</dbReference>
<comment type="caution">
    <text evidence="3">The sequence shown here is derived from an EMBL/GenBank/DDBJ whole genome shotgun (WGS) entry which is preliminary data.</text>
</comment>
<comment type="catalytic activity">
    <reaction evidence="1">
        <text>2 a 1,2-diacyl-sn-glycero-3-phospho-(1'-sn-glycerol) = a cardiolipin + glycerol</text>
        <dbReference type="Rhea" id="RHEA:31451"/>
        <dbReference type="ChEBI" id="CHEBI:17754"/>
        <dbReference type="ChEBI" id="CHEBI:62237"/>
        <dbReference type="ChEBI" id="CHEBI:64716"/>
    </reaction>
</comment>
<dbReference type="EMBL" id="WSEL01000003">
    <property type="protein sequence ID" value="MVQ29589.1"/>
    <property type="molecule type" value="Genomic_DNA"/>
</dbReference>
<feature type="active site" evidence="1">
    <location>
        <position position="116"/>
    </location>
</feature>
<dbReference type="PANTHER" id="PTHR21248">
    <property type="entry name" value="CARDIOLIPIN SYNTHASE"/>
    <property type="match status" value="1"/>
</dbReference>
<keyword evidence="1" id="KW-0472">Membrane</keyword>
<dbReference type="HAMAP" id="MF_01917">
    <property type="entry name" value="Cardiolipin_synth_ClsB"/>
    <property type="match status" value="1"/>
</dbReference>
<dbReference type="Proteomes" id="UP000469385">
    <property type="component" value="Unassembled WGS sequence"/>
</dbReference>
<dbReference type="SMART" id="SM00155">
    <property type="entry name" value="PLDc"/>
    <property type="match status" value="2"/>
</dbReference>
<organism evidence="3 4">
    <name type="scientific">Ramlibacter pinisoli</name>
    <dbReference type="NCBI Taxonomy" id="2682844"/>
    <lineage>
        <taxon>Bacteria</taxon>
        <taxon>Pseudomonadati</taxon>
        <taxon>Pseudomonadota</taxon>
        <taxon>Betaproteobacteria</taxon>
        <taxon>Burkholderiales</taxon>
        <taxon>Comamonadaceae</taxon>
        <taxon>Ramlibacter</taxon>
    </lineage>
</organism>
<feature type="active site" evidence="1">
    <location>
        <position position="314"/>
    </location>
</feature>
<dbReference type="Gene3D" id="3.30.870.10">
    <property type="entry name" value="Endonuclease Chain A"/>
    <property type="match status" value="2"/>
</dbReference>
<dbReference type="AlphaFoldDB" id="A0A6N8IRQ2"/>
<dbReference type="GO" id="GO:0005886">
    <property type="term" value="C:plasma membrane"/>
    <property type="evidence" value="ECO:0007669"/>
    <property type="project" value="UniProtKB-SubCell"/>
</dbReference>
<dbReference type="PROSITE" id="PS50035">
    <property type="entry name" value="PLD"/>
    <property type="match status" value="2"/>
</dbReference>
<keyword evidence="1 3" id="KW-0808">Transferase</keyword>
<gene>
    <name evidence="1 3" type="primary">clsB</name>
    <name evidence="3" type="ORF">GON04_09025</name>
</gene>
<dbReference type="CDD" id="cd09110">
    <property type="entry name" value="PLDc_CLS_1"/>
    <property type="match status" value="1"/>
</dbReference>
<dbReference type="GO" id="GO:0032049">
    <property type="term" value="P:cardiolipin biosynthetic process"/>
    <property type="evidence" value="ECO:0007669"/>
    <property type="project" value="InterPro"/>
</dbReference>
<keyword evidence="1" id="KW-0444">Lipid biosynthesis</keyword>
<dbReference type="PANTHER" id="PTHR21248:SF22">
    <property type="entry name" value="PHOSPHOLIPASE D"/>
    <property type="match status" value="1"/>
</dbReference>
<feature type="domain" description="PLD phosphodiesterase" evidence="2">
    <location>
        <begin position="111"/>
        <end position="138"/>
    </location>
</feature>
<evidence type="ECO:0000313" key="3">
    <source>
        <dbReference type="EMBL" id="MVQ29589.1"/>
    </source>
</evidence>
<accession>A0A6N8IRQ2</accession>
<feature type="active site" evidence="1">
    <location>
        <position position="118"/>
    </location>
</feature>
<comment type="subcellular location">
    <subcellularLocation>
        <location evidence="1">Cell membrane</location>
        <topology evidence="1">Peripheral membrane protein</topology>
    </subcellularLocation>
</comment>
<evidence type="ECO:0000259" key="2">
    <source>
        <dbReference type="PROSITE" id="PS50035"/>
    </source>
</evidence>
<protein>
    <recommendedName>
        <fullName evidence="1">Cardiolipin synthase B</fullName>
        <shortName evidence="1">CL synthase</shortName>
        <ecNumber evidence="1">2.7.8.-</ecNumber>
    </recommendedName>
</protein>
<keyword evidence="1" id="KW-1208">Phospholipid metabolism</keyword>
<keyword evidence="1" id="KW-0594">Phospholipid biosynthesis</keyword>
<dbReference type="InterPro" id="IPR030872">
    <property type="entry name" value="Cardiolipin_synth_ClsB"/>
</dbReference>
<reference evidence="3 4" key="1">
    <citation type="submission" date="2019-12" db="EMBL/GenBank/DDBJ databases">
        <authorList>
            <person name="Huq M.A."/>
        </authorList>
    </citation>
    <scope>NUCLEOTIDE SEQUENCE [LARGE SCALE GENOMIC DNA]</scope>
    <source>
        <strain evidence="3 4">MAH-25</strain>
    </source>
</reference>
<feature type="domain" description="PLD phosphodiesterase" evidence="2">
    <location>
        <begin position="307"/>
        <end position="334"/>
    </location>
</feature>
<comment type="similarity">
    <text evidence="1">Belongs to the phospholipase D family. Cardiolipin synthase subfamily. ClsB sub-subfamily.</text>
</comment>
<keyword evidence="1" id="KW-1003">Cell membrane</keyword>
<dbReference type="NCBIfam" id="NF008427">
    <property type="entry name" value="PRK11263.1"/>
    <property type="match status" value="1"/>
</dbReference>
<dbReference type="EC" id="2.7.8.-" evidence="1"/>
<feature type="active site" evidence="1">
    <location>
        <position position="319"/>
    </location>
</feature>
<dbReference type="InterPro" id="IPR025202">
    <property type="entry name" value="PLD-like_dom"/>
</dbReference>
<dbReference type="GO" id="GO:0008808">
    <property type="term" value="F:cardiolipin synthase activity"/>
    <property type="evidence" value="ECO:0007669"/>
    <property type="project" value="InterPro"/>
</dbReference>
<comment type="function">
    <text evidence="1">Catalyzes the phosphatidyl group transfer from one phosphatidylglycerol molecule to another to form cardiolipin (CL) (diphosphatidylglycerol) and glycerol.</text>
</comment>
<dbReference type="Pfam" id="PF13091">
    <property type="entry name" value="PLDc_2"/>
    <property type="match status" value="2"/>
</dbReference>
<name>A0A6N8IRQ2_9BURK</name>
<feature type="active site" evidence="1">
    <location>
        <position position="123"/>
    </location>
</feature>
<dbReference type="SUPFAM" id="SSF56024">
    <property type="entry name" value="Phospholipase D/nuclease"/>
    <property type="match status" value="2"/>
</dbReference>